<proteinExistence type="predicted"/>
<accession>A0A5J4KTU3</accession>
<protein>
    <recommendedName>
        <fullName evidence="3">Core-binding (CB) domain-containing protein</fullName>
    </recommendedName>
</protein>
<sequence>MTSSLQLAQAAQEQWCWPVNLSSYDRSAVLTPSERVALGKLTETPRFSPKWEIQFGACLACLLHPLNEVLAITGASRSNRNGTVIILLREMHRLQTSFWAWSEQEWIGVLYPSAAIFAEHHGGADAYRSHLLAVSYLLGGLSDLAAIGHFTQDWLAVRVFGRDVLGPLVEYIGGEMIRLGFGKKMVEVHLHNLLYELLLMNRSPRLEDLSFEVLTAIRPKLTSTHLKSYIVSFTHALVSLGYLDQPITVSKQGGNLDTLSGVPSEWLEYCERWRKTSTLSKHTRKVYYWCLIKTGRWLAQYHPEVVSPEQWTRQLAAEYVAATLDFHVGDWTHRDEQQNESNNAPLSAKTKVQHLKAVSSFLRDCQEWNWIPRRFDSRRAFTTPARFSPSLAPIHG</sequence>
<comment type="caution">
    <text evidence="1">The sequence shown here is derived from an EMBL/GenBank/DDBJ whole genome shotgun (WGS) entry which is preliminary data.</text>
</comment>
<dbReference type="RefSeq" id="WP_151757708.1">
    <property type="nucleotide sequence ID" value="NZ_BKZW01000002.1"/>
</dbReference>
<evidence type="ECO:0000313" key="2">
    <source>
        <dbReference type="Proteomes" id="UP000326912"/>
    </source>
</evidence>
<keyword evidence="2" id="KW-1185">Reference proteome</keyword>
<name>A0A5J4KTU3_9CHLR</name>
<organism evidence="1 2">
    <name type="scientific">Dictyobacter vulcani</name>
    <dbReference type="NCBI Taxonomy" id="2607529"/>
    <lineage>
        <taxon>Bacteria</taxon>
        <taxon>Bacillati</taxon>
        <taxon>Chloroflexota</taxon>
        <taxon>Ktedonobacteria</taxon>
        <taxon>Ktedonobacterales</taxon>
        <taxon>Dictyobacteraceae</taxon>
        <taxon>Dictyobacter</taxon>
    </lineage>
</organism>
<reference evidence="1 2" key="1">
    <citation type="submission" date="2019-10" db="EMBL/GenBank/DDBJ databases">
        <title>Dictyobacter vulcani sp. nov., within the class Ktedonobacteria, isolated from soil of volcanic Mt. Zao.</title>
        <authorList>
            <person name="Zheng Y."/>
            <person name="Wang C.M."/>
            <person name="Sakai Y."/>
            <person name="Abe K."/>
            <person name="Yokota A."/>
            <person name="Yabe S."/>
        </authorList>
    </citation>
    <scope>NUCLEOTIDE SEQUENCE [LARGE SCALE GENOMIC DNA]</scope>
    <source>
        <strain evidence="1 2">W12</strain>
    </source>
</reference>
<evidence type="ECO:0008006" key="3">
    <source>
        <dbReference type="Google" id="ProtNLM"/>
    </source>
</evidence>
<gene>
    <name evidence="1" type="ORF">KDW_40530</name>
</gene>
<dbReference type="EMBL" id="BKZW01000002">
    <property type="protein sequence ID" value="GER89891.1"/>
    <property type="molecule type" value="Genomic_DNA"/>
</dbReference>
<dbReference type="AlphaFoldDB" id="A0A5J4KTU3"/>
<evidence type="ECO:0000313" key="1">
    <source>
        <dbReference type="EMBL" id="GER89891.1"/>
    </source>
</evidence>
<dbReference type="Proteomes" id="UP000326912">
    <property type="component" value="Unassembled WGS sequence"/>
</dbReference>